<dbReference type="AlphaFoldDB" id="A0A8X6LH90"/>
<dbReference type="Proteomes" id="UP000887116">
    <property type="component" value="Unassembled WGS sequence"/>
</dbReference>
<evidence type="ECO:0000313" key="2">
    <source>
        <dbReference type="Proteomes" id="UP000887116"/>
    </source>
</evidence>
<evidence type="ECO:0000313" key="1">
    <source>
        <dbReference type="EMBL" id="GFR10781.1"/>
    </source>
</evidence>
<protein>
    <submittedName>
        <fullName evidence="1">Uncharacterized protein</fullName>
    </submittedName>
</protein>
<gene>
    <name evidence="1" type="ORF">TNCT_124651</name>
</gene>
<reference evidence="1" key="1">
    <citation type="submission" date="2020-07" db="EMBL/GenBank/DDBJ databases">
        <title>Multicomponent nature underlies the extraordinary mechanical properties of spider dragline silk.</title>
        <authorList>
            <person name="Kono N."/>
            <person name="Nakamura H."/>
            <person name="Mori M."/>
            <person name="Yoshida Y."/>
            <person name="Ohtoshi R."/>
            <person name="Malay A.D."/>
            <person name="Moran D.A.P."/>
            <person name="Tomita M."/>
            <person name="Numata K."/>
            <person name="Arakawa K."/>
        </authorList>
    </citation>
    <scope>NUCLEOTIDE SEQUENCE</scope>
</reference>
<accession>A0A8X6LH90</accession>
<organism evidence="1 2">
    <name type="scientific">Trichonephila clavata</name>
    <name type="common">Joro spider</name>
    <name type="synonym">Nephila clavata</name>
    <dbReference type="NCBI Taxonomy" id="2740835"/>
    <lineage>
        <taxon>Eukaryota</taxon>
        <taxon>Metazoa</taxon>
        <taxon>Ecdysozoa</taxon>
        <taxon>Arthropoda</taxon>
        <taxon>Chelicerata</taxon>
        <taxon>Arachnida</taxon>
        <taxon>Araneae</taxon>
        <taxon>Araneomorphae</taxon>
        <taxon>Entelegynae</taxon>
        <taxon>Araneoidea</taxon>
        <taxon>Nephilidae</taxon>
        <taxon>Trichonephila</taxon>
    </lineage>
</organism>
<name>A0A8X6LH90_TRICU</name>
<sequence length="88" mass="10059">MFKITIFKICLTPAEGGLLSPLSLRLCHEYLHFFSPVTAHFVSFQPTDTLTWNVFDNPRSLIQGKQETLTYNKLRQLGALLPNDFQST</sequence>
<dbReference type="EMBL" id="BMAO01006704">
    <property type="protein sequence ID" value="GFR10781.1"/>
    <property type="molecule type" value="Genomic_DNA"/>
</dbReference>
<comment type="caution">
    <text evidence="1">The sequence shown here is derived from an EMBL/GenBank/DDBJ whole genome shotgun (WGS) entry which is preliminary data.</text>
</comment>
<keyword evidence="2" id="KW-1185">Reference proteome</keyword>
<proteinExistence type="predicted"/>